<dbReference type="PANTHER" id="PTHR13812">
    <property type="entry name" value="KETIMINE REDUCTASE MU-CRYSTALLIN"/>
    <property type="match status" value="1"/>
</dbReference>
<dbReference type="KEGG" id="spiu:SPICUR_00995"/>
<dbReference type="EMBL" id="CP005990">
    <property type="protein sequence ID" value="AGY91223.1"/>
    <property type="molecule type" value="Genomic_DNA"/>
</dbReference>
<dbReference type="HOGENOM" id="CLU_042088_1_2_6"/>
<dbReference type="InterPro" id="IPR023401">
    <property type="entry name" value="ODC_N"/>
</dbReference>
<dbReference type="AlphaFoldDB" id="U5T4I1"/>
<protein>
    <recommendedName>
        <fullName evidence="3">Ornithine cyclodeaminase</fullName>
    </recommendedName>
</protein>
<accession>U5T4I1</accession>
<name>U5T4I1_9GAMM</name>
<dbReference type="GO" id="GO:0005737">
    <property type="term" value="C:cytoplasm"/>
    <property type="evidence" value="ECO:0007669"/>
    <property type="project" value="TreeGrafter"/>
</dbReference>
<dbReference type="Proteomes" id="UP000017640">
    <property type="component" value="Chromosome"/>
</dbReference>
<dbReference type="OrthoDB" id="9809203at2"/>
<dbReference type="eggNOG" id="COG2423">
    <property type="taxonomic scope" value="Bacteria"/>
</dbReference>
<evidence type="ECO:0000313" key="2">
    <source>
        <dbReference type="Proteomes" id="UP000017640"/>
    </source>
</evidence>
<dbReference type="InterPro" id="IPR036291">
    <property type="entry name" value="NAD(P)-bd_dom_sf"/>
</dbReference>
<dbReference type="NCBIfam" id="NF005603">
    <property type="entry name" value="PRK07340.1"/>
    <property type="match status" value="1"/>
</dbReference>
<evidence type="ECO:0000313" key="1">
    <source>
        <dbReference type="EMBL" id="AGY91223.1"/>
    </source>
</evidence>
<organism evidence="1 2">
    <name type="scientific">Spiribacter curvatus</name>
    <dbReference type="NCBI Taxonomy" id="1335757"/>
    <lineage>
        <taxon>Bacteria</taxon>
        <taxon>Pseudomonadati</taxon>
        <taxon>Pseudomonadota</taxon>
        <taxon>Gammaproteobacteria</taxon>
        <taxon>Chromatiales</taxon>
        <taxon>Ectothiorhodospiraceae</taxon>
        <taxon>Spiribacter</taxon>
    </lineage>
</organism>
<dbReference type="Gene3D" id="3.30.1780.10">
    <property type="entry name" value="ornithine cyclodeaminase, domain 1"/>
    <property type="match status" value="1"/>
</dbReference>
<keyword evidence="2" id="KW-1185">Reference proteome</keyword>
<gene>
    <name evidence="1" type="ORF">SPICUR_00995</name>
</gene>
<dbReference type="STRING" id="1335757.SPICUR_00995"/>
<reference evidence="1 2" key="1">
    <citation type="journal article" date="2013" name="BMC Genomics">
        <title>Genomes of "Spiribacter", a streamlined, successful halophilic bacterium.</title>
        <authorList>
            <person name="Lopez-Perez M."/>
            <person name="Ghai R."/>
            <person name="Leon M.J."/>
            <person name="Rodriguez-Olmos A."/>
            <person name="Copa-Patino J.L."/>
            <person name="Soliveri J."/>
            <person name="Sanchez-Porro C."/>
            <person name="Ventosa A."/>
            <person name="Rodriguez-Valera F."/>
        </authorList>
    </citation>
    <scope>NUCLEOTIDE SEQUENCE [LARGE SCALE GENOMIC DNA]</scope>
    <source>
        <strain evidence="1 2">UAH-SP71</strain>
    </source>
</reference>
<dbReference type="RefSeq" id="WP_023365129.1">
    <property type="nucleotide sequence ID" value="NC_022664.1"/>
</dbReference>
<dbReference type="Pfam" id="PF02423">
    <property type="entry name" value="OCD_Mu_crystall"/>
    <property type="match status" value="1"/>
</dbReference>
<dbReference type="SUPFAM" id="SSF51735">
    <property type="entry name" value="NAD(P)-binding Rossmann-fold domains"/>
    <property type="match status" value="1"/>
</dbReference>
<evidence type="ECO:0008006" key="3">
    <source>
        <dbReference type="Google" id="ProtNLM"/>
    </source>
</evidence>
<sequence length="315" mass="33491">MQSLNREQTLERLDYQAVADACAGVLASARAGHTQCPPRGAMSLAEGGTLLLMPATDERIAITKLVTVHPHNSRHQRPTIQGEMVVLDAATGERQLLVDGGAVSARRTAAVSLLAAQHLAPRTDTPMLVYGAGTQARTHLEAFRDGLGVRHAYLYSRTRSRAEDLATEMNATGMTVTVVDDPATVLDQVRLIVTATTATQPILPTTLSDDTFVAAVGAFRAHMIEVPAALVERGRIVIDSAEGAREEAGDLLKAEASGHFNWGQATTLEAVVLDDARPRGDGPLIFKSVGQSLWDLAAGQVLVAAMPTRPLPSNR</sequence>
<dbReference type="InterPro" id="IPR003462">
    <property type="entry name" value="ODC_Mu_crystall"/>
</dbReference>
<dbReference type="PANTHER" id="PTHR13812:SF19">
    <property type="entry name" value="KETIMINE REDUCTASE MU-CRYSTALLIN"/>
    <property type="match status" value="1"/>
</dbReference>
<proteinExistence type="predicted"/>
<dbReference type="PIRSF" id="PIRSF001439">
    <property type="entry name" value="CryM"/>
    <property type="match status" value="1"/>
</dbReference>
<dbReference type="Gene3D" id="3.40.50.720">
    <property type="entry name" value="NAD(P)-binding Rossmann-like Domain"/>
    <property type="match status" value="1"/>
</dbReference>